<gene>
    <name evidence="2" type="ordered locus">Oweho_3128</name>
</gene>
<accession>G8R356</accession>
<proteinExistence type="predicted"/>
<dbReference type="STRING" id="926562.Oweho_3128"/>
<protein>
    <recommendedName>
        <fullName evidence="1">PIN domain-containing protein</fullName>
    </recommendedName>
</protein>
<dbReference type="AlphaFoldDB" id="G8R356"/>
<dbReference type="EMBL" id="CP003156">
    <property type="protein sequence ID" value="AEV34081.1"/>
    <property type="molecule type" value="Genomic_DNA"/>
</dbReference>
<dbReference type="eggNOG" id="COG5573">
    <property type="taxonomic scope" value="Bacteria"/>
</dbReference>
<reference evidence="2 3" key="1">
    <citation type="journal article" date="2012" name="Stand. Genomic Sci.">
        <title>Genome sequence of the orange-pigmented seawater bacterium Owenweeksia hongkongensis type strain (UST20020801(T)).</title>
        <authorList>
            <person name="Riedel T."/>
            <person name="Held B."/>
            <person name="Nolan M."/>
            <person name="Lucas S."/>
            <person name="Lapidus A."/>
            <person name="Tice H."/>
            <person name="Del Rio T.G."/>
            <person name="Cheng J.F."/>
            <person name="Han C."/>
            <person name="Tapia R."/>
            <person name="Goodwin L.A."/>
            <person name="Pitluck S."/>
            <person name="Liolios K."/>
            <person name="Mavromatis K."/>
            <person name="Pagani I."/>
            <person name="Ivanova N."/>
            <person name="Mikhailova N."/>
            <person name="Pati A."/>
            <person name="Chen A."/>
            <person name="Palaniappan K."/>
            <person name="Rohde M."/>
            <person name="Tindall B.J."/>
            <person name="Detter J.C."/>
            <person name="Goker M."/>
            <person name="Woyke T."/>
            <person name="Bristow J."/>
            <person name="Eisen J.A."/>
            <person name="Markowitz V."/>
            <person name="Hugenholtz P."/>
            <person name="Klenk H.P."/>
            <person name="Kyrpides N.C."/>
        </authorList>
    </citation>
    <scope>NUCLEOTIDE SEQUENCE</scope>
    <source>
        <strain evidence="3">DSM 17368 / JCM 12287 / NRRL B-23963</strain>
    </source>
</reference>
<dbReference type="KEGG" id="oho:Oweho_3128"/>
<dbReference type="OrthoDB" id="1148871at2"/>
<dbReference type="Proteomes" id="UP000005631">
    <property type="component" value="Chromosome"/>
</dbReference>
<sequence length="141" mass="16207">MSMRIFLDTNVVYDFVSKRQPFYDAAALLIREAILKNYTIQISSLSVVNISYTTQKTHDTSMANLAVASMLQSFELTPINQQIIEQSHLSGWKDFEDAVQYYSALHENADAIITRNQKDYEESKIPILNPEEGLKWLREGK</sequence>
<dbReference type="InterPro" id="IPR029060">
    <property type="entry name" value="PIN-like_dom_sf"/>
</dbReference>
<dbReference type="CDD" id="cd09854">
    <property type="entry name" value="PIN_VapC-like"/>
    <property type="match status" value="1"/>
</dbReference>
<evidence type="ECO:0000313" key="3">
    <source>
        <dbReference type="Proteomes" id="UP000005631"/>
    </source>
</evidence>
<organism evidence="2 3">
    <name type="scientific">Owenweeksia hongkongensis (strain DSM 17368 / CIP 108786 / JCM 12287 / NRRL B-23963 / UST20020801)</name>
    <dbReference type="NCBI Taxonomy" id="926562"/>
    <lineage>
        <taxon>Bacteria</taxon>
        <taxon>Pseudomonadati</taxon>
        <taxon>Bacteroidota</taxon>
        <taxon>Flavobacteriia</taxon>
        <taxon>Flavobacteriales</taxon>
        <taxon>Owenweeksiaceae</taxon>
        <taxon>Owenweeksia</taxon>
    </lineage>
</organism>
<dbReference type="PATRIC" id="fig|926562.3.peg.3150"/>
<dbReference type="SUPFAM" id="SSF88723">
    <property type="entry name" value="PIN domain-like"/>
    <property type="match status" value="1"/>
</dbReference>
<dbReference type="InterPro" id="IPR002716">
    <property type="entry name" value="PIN_dom"/>
</dbReference>
<evidence type="ECO:0000313" key="2">
    <source>
        <dbReference type="EMBL" id="AEV34081.1"/>
    </source>
</evidence>
<feature type="domain" description="PIN" evidence="1">
    <location>
        <begin position="4"/>
        <end position="118"/>
    </location>
</feature>
<name>G8R356_OWEHD</name>
<keyword evidence="3" id="KW-1185">Reference proteome</keyword>
<dbReference type="Gene3D" id="3.40.50.1010">
    <property type="entry name" value="5'-nuclease"/>
    <property type="match status" value="1"/>
</dbReference>
<dbReference type="HOGENOM" id="CLU_124456_3_0_10"/>
<dbReference type="Pfam" id="PF13470">
    <property type="entry name" value="PIN_3"/>
    <property type="match status" value="1"/>
</dbReference>
<dbReference type="RefSeq" id="WP_014203428.1">
    <property type="nucleotide sequence ID" value="NC_016599.1"/>
</dbReference>
<evidence type="ECO:0000259" key="1">
    <source>
        <dbReference type="Pfam" id="PF13470"/>
    </source>
</evidence>